<keyword evidence="2" id="KW-1185">Reference proteome</keyword>
<organism evidence="1 2">
    <name type="scientific">Chitinophaga eiseniae</name>
    <dbReference type="NCBI Taxonomy" id="634771"/>
    <lineage>
        <taxon>Bacteria</taxon>
        <taxon>Pseudomonadati</taxon>
        <taxon>Bacteroidota</taxon>
        <taxon>Chitinophagia</taxon>
        <taxon>Chitinophagales</taxon>
        <taxon>Chitinophagaceae</taxon>
        <taxon>Chitinophaga</taxon>
    </lineage>
</organism>
<dbReference type="AlphaFoldDB" id="A0A1T4T9H6"/>
<dbReference type="OrthoDB" id="9800023at2"/>
<dbReference type="RefSeq" id="WP_078671566.1">
    <property type="nucleotide sequence ID" value="NZ_FUWZ01000004.1"/>
</dbReference>
<proteinExistence type="predicted"/>
<reference evidence="2" key="1">
    <citation type="submission" date="2017-02" db="EMBL/GenBank/DDBJ databases">
        <authorList>
            <person name="Varghese N."/>
            <person name="Submissions S."/>
        </authorList>
    </citation>
    <scope>NUCLEOTIDE SEQUENCE [LARGE SCALE GENOMIC DNA]</scope>
    <source>
        <strain evidence="2">DSM 22224</strain>
    </source>
</reference>
<evidence type="ECO:0000313" key="1">
    <source>
        <dbReference type="EMBL" id="SKA37027.1"/>
    </source>
</evidence>
<dbReference type="STRING" id="634771.SAMN04488128_104210"/>
<protein>
    <submittedName>
        <fullName evidence="1">Uncharacterized protein</fullName>
    </submittedName>
</protein>
<gene>
    <name evidence="1" type="ORF">SAMN04488128_104210</name>
</gene>
<dbReference type="EMBL" id="FUWZ01000004">
    <property type="protein sequence ID" value="SKA37027.1"/>
    <property type="molecule type" value="Genomic_DNA"/>
</dbReference>
<dbReference type="Proteomes" id="UP000190367">
    <property type="component" value="Unassembled WGS sequence"/>
</dbReference>
<evidence type="ECO:0000313" key="2">
    <source>
        <dbReference type="Proteomes" id="UP000190367"/>
    </source>
</evidence>
<sequence length="250" mass="28446">MNNINIALSSLIDSIQVAGTAKGRTITLKEIAERINIPEDQLQRYLEGKEQMPEDFLSNIRSAYAPKMVMFQVTEEVAVPDPEEDEVNTEESKRKSLEATIFYLKMIGETRGITITPEDIADKTGLTRDQLYRYLNQKEPIPDDLTGRLLSTYQPQIDTIELENNRNHLKSTVVWIRNHGLAVGKRITITDMAQQIGISEEELYACLNDESKVEDSWPRKLESAYKALIGDARSVEIIEDLHQIKKKPAN</sequence>
<accession>A0A1T4T9H6</accession>
<name>A0A1T4T9H6_9BACT</name>